<sequence length="239" mass="26930">MDIRGPGDRLGDCVLELHTPNLSTFVYKGVMFKDCSLGKLGALIDVDLELCKFFLKGLSCLERFAESKDSRYVKLLKGLNGARTLTLKLPVYSKVPEILEELLASYANLKKLELQASIYSGTYHTWLASLLRLCSPIETLVLDIIPFHHESNKDGLALPPCQLNRLKSIVVRGVEGDNYEFELLRLLLNIAVNLEILTIMTRGRSKTSKIERGDLLSFQDKVMELSHDFPNVEVSFQIL</sequence>
<dbReference type="PANTHER" id="PTHR31900:SF30">
    <property type="entry name" value="SUPERFAMILY PROTEIN, PUTATIVE-RELATED"/>
    <property type="match status" value="1"/>
</dbReference>
<gene>
    <name evidence="1" type="ORF">Sjap_025920</name>
</gene>
<name>A0AAP0EAF4_9MAGN</name>
<keyword evidence="2" id="KW-1185">Reference proteome</keyword>
<accession>A0AAP0EAF4</accession>
<dbReference type="EMBL" id="JBBNAE010000011">
    <property type="protein sequence ID" value="KAK9085509.1"/>
    <property type="molecule type" value="Genomic_DNA"/>
</dbReference>
<evidence type="ECO:0008006" key="3">
    <source>
        <dbReference type="Google" id="ProtNLM"/>
    </source>
</evidence>
<dbReference type="AlphaFoldDB" id="A0AAP0EAF4"/>
<evidence type="ECO:0000313" key="1">
    <source>
        <dbReference type="EMBL" id="KAK9085509.1"/>
    </source>
</evidence>
<dbReference type="InterPro" id="IPR050232">
    <property type="entry name" value="FBL13/AtMIF1-like"/>
</dbReference>
<organism evidence="1 2">
    <name type="scientific">Stephania japonica</name>
    <dbReference type="NCBI Taxonomy" id="461633"/>
    <lineage>
        <taxon>Eukaryota</taxon>
        <taxon>Viridiplantae</taxon>
        <taxon>Streptophyta</taxon>
        <taxon>Embryophyta</taxon>
        <taxon>Tracheophyta</taxon>
        <taxon>Spermatophyta</taxon>
        <taxon>Magnoliopsida</taxon>
        <taxon>Ranunculales</taxon>
        <taxon>Menispermaceae</taxon>
        <taxon>Menispermoideae</taxon>
        <taxon>Cissampelideae</taxon>
        <taxon>Stephania</taxon>
    </lineage>
</organism>
<proteinExistence type="predicted"/>
<comment type="caution">
    <text evidence="1">The sequence shown here is derived from an EMBL/GenBank/DDBJ whole genome shotgun (WGS) entry which is preliminary data.</text>
</comment>
<protein>
    <recommendedName>
        <fullName evidence="3">FBD domain-containing protein</fullName>
    </recommendedName>
</protein>
<dbReference type="PANTHER" id="PTHR31900">
    <property type="entry name" value="F-BOX/RNI SUPERFAMILY PROTEIN-RELATED"/>
    <property type="match status" value="1"/>
</dbReference>
<evidence type="ECO:0000313" key="2">
    <source>
        <dbReference type="Proteomes" id="UP001417504"/>
    </source>
</evidence>
<dbReference type="Proteomes" id="UP001417504">
    <property type="component" value="Unassembled WGS sequence"/>
</dbReference>
<reference evidence="1 2" key="1">
    <citation type="submission" date="2024-01" db="EMBL/GenBank/DDBJ databases">
        <title>Genome assemblies of Stephania.</title>
        <authorList>
            <person name="Yang L."/>
        </authorList>
    </citation>
    <scope>NUCLEOTIDE SEQUENCE [LARGE SCALE GENOMIC DNA]</scope>
    <source>
        <strain evidence="1">QJT</strain>
        <tissue evidence="1">Leaf</tissue>
    </source>
</reference>